<dbReference type="AlphaFoldDB" id="A0AAE1ESH0"/>
<sequence>MALPLFTKSKEQVKDISVGSGGQDSIYTRPALGISLLYSPTKGCPFFSTTFTDFASIALREKLWRRGEGRGGGEGRQAMWEEVVEADGKGGGSVVVVWVEIVVVERRGYGKILFGSGLGCRGGEARRVVGIQAAIIKKLYRNVLT</sequence>
<accession>A0AAE1ESH0</accession>
<evidence type="ECO:0000313" key="1">
    <source>
        <dbReference type="EMBL" id="KAK3860551.1"/>
    </source>
</evidence>
<comment type="caution">
    <text evidence="1">The sequence shown here is derived from an EMBL/GenBank/DDBJ whole genome shotgun (WGS) entry which is preliminary data.</text>
</comment>
<organism evidence="1 2">
    <name type="scientific">Petrolisthes cinctipes</name>
    <name type="common">Flat porcelain crab</name>
    <dbReference type="NCBI Taxonomy" id="88211"/>
    <lineage>
        <taxon>Eukaryota</taxon>
        <taxon>Metazoa</taxon>
        <taxon>Ecdysozoa</taxon>
        <taxon>Arthropoda</taxon>
        <taxon>Crustacea</taxon>
        <taxon>Multicrustacea</taxon>
        <taxon>Malacostraca</taxon>
        <taxon>Eumalacostraca</taxon>
        <taxon>Eucarida</taxon>
        <taxon>Decapoda</taxon>
        <taxon>Pleocyemata</taxon>
        <taxon>Anomura</taxon>
        <taxon>Galatheoidea</taxon>
        <taxon>Porcellanidae</taxon>
        <taxon>Petrolisthes</taxon>
    </lineage>
</organism>
<reference evidence="1" key="1">
    <citation type="submission" date="2023-10" db="EMBL/GenBank/DDBJ databases">
        <title>Genome assemblies of two species of porcelain crab, Petrolisthes cinctipes and Petrolisthes manimaculis (Anomura: Porcellanidae).</title>
        <authorList>
            <person name="Angst P."/>
        </authorList>
    </citation>
    <scope>NUCLEOTIDE SEQUENCE</scope>
    <source>
        <strain evidence="1">PB745_01</strain>
        <tissue evidence="1">Gill</tissue>
    </source>
</reference>
<evidence type="ECO:0000313" key="2">
    <source>
        <dbReference type="Proteomes" id="UP001286313"/>
    </source>
</evidence>
<protein>
    <submittedName>
        <fullName evidence="1">Uncharacterized protein</fullName>
    </submittedName>
</protein>
<proteinExistence type="predicted"/>
<name>A0AAE1ESH0_PETCI</name>
<keyword evidence="2" id="KW-1185">Reference proteome</keyword>
<dbReference type="Proteomes" id="UP001286313">
    <property type="component" value="Unassembled WGS sequence"/>
</dbReference>
<gene>
    <name evidence="1" type="ORF">Pcinc_033406</name>
</gene>
<dbReference type="EMBL" id="JAWQEG010004698">
    <property type="protein sequence ID" value="KAK3860551.1"/>
    <property type="molecule type" value="Genomic_DNA"/>
</dbReference>